<gene>
    <name evidence="1" type="ORF">S03H2_46458</name>
</gene>
<protein>
    <submittedName>
        <fullName evidence="1">Uncharacterized protein</fullName>
    </submittedName>
</protein>
<dbReference type="EMBL" id="BARU01029169">
    <property type="protein sequence ID" value="GAH63940.1"/>
    <property type="molecule type" value="Genomic_DNA"/>
</dbReference>
<feature type="non-terminal residue" evidence="1">
    <location>
        <position position="1"/>
    </location>
</feature>
<proteinExistence type="predicted"/>
<accession>X1I3Q7</accession>
<dbReference type="AlphaFoldDB" id="X1I3Q7"/>
<sequence>YHHPTTNELKEFATSSQGSKKLNLFETLWKIPGVKMMYYRDDNNTSDKGVIYLEHRDEKTGKKLKDIIEYEGHGINQKTKFIPDTKDFYKYSEHEDSATLLDNKGHTIDEWLKVTNQIDFPMIVDQVPRYFKNPRSCDIVTSTLGEYGFGYEHGKTKANYPYSHDIGLKKSMTVPFIIGGSPNIPRLELPYCKTTDMVPTLLCLLGEKPHYSVVGKSVFDYS</sequence>
<organism evidence="1">
    <name type="scientific">marine sediment metagenome</name>
    <dbReference type="NCBI Taxonomy" id="412755"/>
    <lineage>
        <taxon>unclassified sequences</taxon>
        <taxon>metagenomes</taxon>
        <taxon>ecological metagenomes</taxon>
    </lineage>
</organism>
<reference evidence="1" key="1">
    <citation type="journal article" date="2014" name="Front. Microbiol.">
        <title>High frequency of phylogenetically diverse reductive dehalogenase-homologous genes in deep subseafloor sedimentary metagenomes.</title>
        <authorList>
            <person name="Kawai M."/>
            <person name="Futagami T."/>
            <person name="Toyoda A."/>
            <person name="Takaki Y."/>
            <person name="Nishi S."/>
            <person name="Hori S."/>
            <person name="Arai W."/>
            <person name="Tsubouchi T."/>
            <person name="Morono Y."/>
            <person name="Uchiyama I."/>
            <person name="Ito T."/>
            <person name="Fujiyama A."/>
            <person name="Inagaki F."/>
            <person name="Takami H."/>
        </authorList>
    </citation>
    <scope>NUCLEOTIDE SEQUENCE</scope>
    <source>
        <strain evidence="1">Expedition CK06-06</strain>
    </source>
</reference>
<comment type="caution">
    <text evidence="1">The sequence shown here is derived from an EMBL/GenBank/DDBJ whole genome shotgun (WGS) entry which is preliminary data.</text>
</comment>
<name>X1I3Q7_9ZZZZ</name>
<evidence type="ECO:0000313" key="1">
    <source>
        <dbReference type="EMBL" id="GAH63940.1"/>
    </source>
</evidence>